<dbReference type="EMBL" id="AIMB01000001">
    <property type="protein sequence ID" value="EJF91647.1"/>
    <property type="molecule type" value="Genomic_DNA"/>
</dbReference>
<evidence type="ECO:0000313" key="2">
    <source>
        <dbReference type="Proteomes" id="UP000008952"/>
    </source>
</evidence>
<dbReference type="PATRIC" id="fig|1094558.3.peg.26"/>
<dbReference type="OrthoDB" id="7856237at2"/>
<comment type="caution">
    <text evidence="1">The sequence shown here is derived from an EMBL/GenBank/DDBJ whole genome shotgun (WGS) entry which is preliminary data.</text>
</comment>
<accession>J1K2D6</accession>
<keyword evidence="2" id="KW-1185">Reference proteome</keyword>
<reference evidence="1 2" key="1">
    <citation type="submission" date="2012-03" db="EMBL/GenBank/DDBJ databases">
        <title>The Genome Sequence of Bartonella tamiae Th239.</title>
        <authorList>
            <consortium name="The Broad Institute Genome Sequencing Platform"/>
            <consortium name="The Broad Institute Genome Sequencing Center for Infectious Disease"/>
            <person name="Feldgarden M."/>
            <person name="Kirby J."/>
            <person name="Kosoy M."/>
            <person name="Birtles R."/>
            <person name="Probert W.S."/>
            <person name="Chiaraviglio L."/>
            <person name="Young S.K."/>
            <person name="Zeng Q."/>
            <person name="Gargeya S."/>
            <person name="Fitzgerald M."/>
            <person name="Haas B."/>
            <person name="Abouelleil A."/>
            <person name="Alvarado L."/>
            <person name="Arachchi H.M."/>
            <person name="Berlin A."/>
            <person name="Chapman S.B."/>
            <person name="Gearin G."/>
            <person name="Goldberg J."/>
            <person name="Griggs A."/>
            <person name="Gujja S."/>
            <person name="Hansen M."/>
            <person name="Heiman D."/>
            <person name="Howarth C."/>
            <person name="Larimer J."/>
            <person name="Lui A."/>
            <person name="MacDonald P.J.P."/>
            <person name="McCowen C."/>
            <person name="Montmayeur A."/>
            <person name="Murphy C."/>
            <person name="Neiman D."/>
            <person name="Pearson M."/>
            <person name="Priest M."/>
            <person name="Roberts A."/>
            <person name="Saif S."/>
            <person name="Shea T."/>
            <person name="Sisk P."/>
            <person name="Stolte C."/>
            <person name="Sykes S."/>
            <person name="Wortman J."/>
            <person name="Nusbaum C."/>
            <person name="Birren B."/>
        </authorList>
    </citation>
    <scope>NUCLEOTIDE SEQUENCE [LARGE SCALE GENOMIC DNA]</scope>
    <source>
        <strain evidence="1 2">Th239</strain>
    </source>
</reference>
<dbReference type="HOGENOM" id="CLU_085680_1_1_5"/>
<dbReference type="InterPro" id="IPR007499">
    <property type="entry name" value="ERF_bacteria_virus"/>
</dbReference>
<evidence type="ECO:0000313" key="1">
    <source>
        <dbReference type="EMBL" id="EJF91647.1"/>
    </source>
</evidence>
<gene>
    <name evidence="1" type="ORF">ME5_00026</name>
</gene>
<dbReference type="eggNOG" id="ENOG5032GT6">
    <property type="taxonomic scope" value="Bacteria"/>
</dbReference>
<organism evidence="1 2">
    <name type="scientific">Bartonella tamiae Th239</name>
    <dbReference type="NCBI Taxonomy" id="1094558"/>
    <lineage>
        <taxon>Bacteria</taxon>
        <taxon>Pseudomonadati</taxon>
        <taxon>Pseudomonadota</taxon>
        <taxon>Alphaproteobacteria</taxon>
        <taxon>Hyphomicrobiales</taxon>
        <taxon>Bartonellaceae</taxon>
        <taxon>Bartonella</taxon>
    </lineage>
</organism>
<dbReference type="Pfam" id="PF04404">
    <property type="entry name" value="ERF"/>
    <property type="match status" value="1"/>
</dbReference>
<dbReference type="AlphaFoldDB" id="J1K2D6"/>
<evidence type="ECO:0008006" key="3">
    <source>
        <dbReference type="Google" id="ProtNLM"/>
    </source>
</evidence>
<protein>
    <recommendedName>
        <fullName evidence="3">ERF superfamily protein</fullName>
    </recommendedName>
</protein>
<dbReference type="STRING" id="1094558.ME5_00026"/>
<dbReference type="Proteomes" id="UP000008952">
    <property type="component" value="Unassembled WGS sequence"/>
</dbReference>
<dbReference type="RefSeq" id="WP_008037257.1">
    <property type="nucleotide sequence ID" value="NZ_JH725147.1"/>
</dbReference>
<name>J1K2D6_9HYPH</name>
<proteinExistence type="predicted"/>
<sequence>MSQALQVSEEKTHQSGLMEIVANAVANNASVEIITKLMDAQERYDSMQARRQFDIAMAKAMGEIPSIKKNKKIGFTNKNGNNSTQYMHEDLAEIAKTIKPILKKYGLSYRFKTAQEGAVVKVTCIVSHESGYSEENSLSAHNDNTGNKNSIQAIGSTVTYLERYTLKAALGLAASEDDDAQSVHDNNRINQDQFTKLNEALDRNEIDKAKFCAYLGVDAVANIPANKFEQALKAINKSITQKAQAHG</sequence>